<organism evidence="1 2">
    <name type="scientific">Bugula neritina</name>
    <name type="common">Brown bryozoan</name>
    <name type="synonym">Sertularia neritina</name>
    <dbReference type="NCBI Taxonomy" id="10212"/>
    <lineage>
        <taxon>Eukaryota</taxon>
        <taxon>Metazoa</taxon>
        <taxon>Spiralia</taxon>
        <taxon>Lophotrochozoa</taxon>
        <taxon>Bryozoa</taxon>
        <taxon>Gymnolaemata</taxon>
        <taxon>Cheilostomatida</taxon>
        <taxon>Flustrina</taxon>
        <taxon>Buguloidea</taxon>
        <taxon>Bugulidae</taxon>
        <taxon>Bugula</taxon>
    </lineage>
</organism>
<sequence length="121" mass="13760">MGRIWANIEFYQLSEWTEEEATAGEELCSSLKFLAKNTSTNNGSSGNLVYGNTVLGLKHLLPMHLTDDERATTLNKKLFNFLVMCVPIHPVRVTTQQTRLNSFSNWSNSKCWWTVPVCDEC</sequence>
<dbReference type="EMBL" id="VXIV02000504">
    <property type="protein sequence ID" value="KAF6037861.1"/>
    <property type="molecule type" value="Genomic_DNA"/>
</dbReference>
<evidence type="ECO:0000313" key="1">
    <source>
        <dbReference type="EMBL" id="KAF6037861.1"/>
    </source>
</evidence>
<comment type="caution">
    <text evidence="1">The sequence shown here is derived from an EMBL/GenBank/DDBJ whole genome shotgun (WGS) entry which is preliminary data.</text>
</comment>
<protein>
    <submittedName>
        <fullName evidence="1">Uncharacterized protein</fullName>
    </submittedName>
</protein>
<keyword evidence="2" id="KW-1185">Reference proteome</keyword>
<dbReference type="AlphaFoldDB" id="A0A7J7KIV4"/>
<gene>
    <name evidence="1" type="ORF">EB796_003830</name>
</gene>
<proteinExistence type="predicted"/>
<evidence type="ECO:0000313" key="2">
    <source>
        <dbReference type="Proteomes" id="UP000593567"/>
    </source>
</evidence>
<accession>A0A7J7KIV4</accession>
<dbReference type="Proteomes" id="UP000593567">
    <property type="component" value="Unassembled WGS sequence"/>
</dbReference>
<name>A0A7J7KIV4_BUGNE</name>
<reference evidence="1" key="1">
    <citation type="submission" date="2020-06" db="EMBL/GenBank/DDBJ databases">
        <title>Draft genome of Bugula neritina, a colonial animal packing powerful symbionts and potential medicines.</title>
        <authorList>
            <person name="Rayko M."/>
        </authorList>
    </citation>
    <scope>NUCLEOTIDE SEQUENCE [LARGE SCALE GENOMIC DNA]</scope>
    <source>
        <strain evidence="1">Kwan_BN1</strain>
    </source>
</reference>